<dbReference type="SUPFAM" id="SSF54909">
    <property type="entry name" value="Dimeric alpha+beta barrel"/>
    <property type="match status" value="1"/>
</dbReference>
<dbReference type="Gene3D" id="1.10.10.10">
    <property type="entry name" value="Winged helix-like DNA-binding domain superfamily/Winged helix DNA-binding domain"/>
    <property type="match status" value="1"/>
</dbReference>
<dbReference type="SUPFAM" id="SSF46785">
    <property type="entry name" value="Winged helix' DNA-binding domain"/>
    <property type="match status" value="1"/>
</dbReference>
<dbReference type="InterPro" id="IPR019888">
    <property type="entry name" value="Tscrpt_reg_AsnC-like"/>
</dbReference>
<feature type="domain" description="HTH asnC-type" evidence="4">
    <location>
        <begin position="2"/>
        <end position="63"/>
    </location>
</feature>
<dbReference type="RefSeq" id="WP_140195888.1">
    <property type="nucleotide sequence ID" value="NZ_CP065915.1"/>
</dbReference>
<evidence type="ECO:0000313" key="5">
    <source>
        <dbReference type="EMBL" id="TNY31152.1"/>
    </source>
</evidence>
<dbReference type="InterPro" id="IPR036390">
    <property type="entry name" value="WH_DNA-bd_sf"/>
</dbReference>
<sequence length="151" mass="17137">MLDDVDRRLLRQLQAEPTLSVQELAERARTTPARAARRIERMEADGIIAGREALIDWAALGFHVRVSLRITVDKTVPTALDVLMAEARTIPEAIELQAFLGRVDLRLEVIARDMAHYRQVYRERILTLPHVADIEALLTLSTVKHQEEVPV</sequence>
<dbReference type="PRINTS" id="PR00033">
    <property type="entry name" value="HTHASNC"/>
</dbReference>
<dbReference type="PROSITE" id="PS50956">
    <property type="entry name" value="HTH_ASNC_2"/>
    <property type="match status" value="1"/>
</dbReference>
<keyword evidence="1" id="KW-0805">Transcription regulation</keyword>
<keyword evidence="2" id="KW-0238">DNA-binding</keyword>
<protein>
    <submittedName>
        <fullName evidence="5">Lrp/AsnC family transcriptional regulator</fullName>
    </submittedName>
</protein>
<evidence type="ECO:0000256" key="1">
    <source>
        <dbReference type="ARBA" id="ARBA00023015"/>
    </source>
</evidence>
<evidence type="ECO:0000313" key="6">
    <source>
        <dbReference type="Proteomes" id="UP000314011"/>
    </source>
</evidence>
<dbReference type="GO" id="GO:0043565">
    <property type="term" value="F:sequence-specific DNA binding"/>
    <property type="evidence" value="ECO:0007669"/>
    <property type="project" value="InterPro"/>
</dbReference>
<dbReference type="Proteomes" id="UP000314011">
    <property type="component" value="Unassembled WGS sequence"/>
</dbReference>
<dbReference type="GO" id="GO:0005829">
    <property type="term" value="C:cytosol"/>
    <property type="evidence" value="ECO:0007669"/>
    <property type="project" value="TreeGrafter"/>
</dbReference>
<keyword evidence="6" id="KW-1185">Reference proteome</keyword>
<evidence type="ECO:0000256" key="2">
    <source>
        <dbReference type="ARBA" id="ARBA00023125"/>
    </source>
</evidence>
<dbReference type="OrthoDB" id="7853257at2"/>
<dbReference type="InterPro" id="IPR011008">
    <property type="entry name" value="Dimeric_a/b-barrel"/>
</dbReference>
<dbReference type="InterPro" id="IPR000485">
    <property type="entry name" value="AsnC-type_HTH_dom"/>
</dbReference>
<comment type="caution">
    <text evidence="5">The sequence shown here is derived from an EMBL/GenBank/DDBJ whole genome shotgun (WGS) entry which is preliminary data.</text>
</comment>
<name>A0A5C5GB13_9RHOB</name>
<proteinExistence type="predicted"/>
<dbReference type="Gene3D" id="3.30.70.920">
    <property type="match status" value="1"/>
</dbReference>
<keyword evidence="3" id="KW-0804">Transcription</keyword>
<dbReference type="Pfam" id="PF01037">
    <property type="entry name" value="AsnC_trans_reg"/>
    <property type="match status" value="1"/>
</dbReference>
<dbReference type="EMBL" id="VFFF01000002">
    <property type="protein sequence ID" value="TNY31152.1"/>
    <property type="molecule type" value="Genomic_DNA"/>
</dbReference>
<dbReference type="GO" id="GO:0043200">
    <property type="term" value="P:response to amino acid"/>
    <property type="evidence" value="ECO:0007669"/>
    <property type="project" value="TreeGrafter"/>
</dbReference>
<gene>
    <name evidence="5" type="ORF">FHY64_14050</name>
</gene>
<evidence type="ECO:0000259" key="4">
    <source>
        <dbReference type="PROSITE" id="PS50956"/>
    </source>
</evidence>
<accession>A0A5C5GB13</accession>
<dbReference type="Pfam" id="PF13412">
    <property type="entry name" value="HTH_24"/>
    <property type="match status" value="1"/>
</dbReference>
<dbReference type="InterPro" id="IPR036388">
    <property type="entry name" value="WH-like_DNA-bd_sf"/>
</dbReference>
<organism evidence="5 6">
    <name type="scientific">Pelagovum pacificum</name>
    <dbReference type="NCBI Taxonomy" id="2588711"/>
    <lineage>
        <taxon>Bacteria</taxon>
        <taxon>Pseudomonadati</taxon>
        <taxon>Pseudomonadota</taxon>
        <taxon>Alphaproteobacteria</taxon>
        <taxon>Rhodobacterales</taxon>
        <taxon>Paracoccaceae</taxon>
        <taxon>Pelagovum</taxon>
    </lineage>
</organism>
<reference evidence="5 6" key="1">
    <citation type="submission" date="2019-06" db="EMBL/GenBank/DDBJ databases">
        <title>Genome of new Rhodobacteraceae sp. SM1903.</title>
        <authorList>
            <person name="Ren X."/>
        </authorList>
    </citation>
    <scope>NUCLEOTIDE SEQUENCE [LARGE SCALE GENOMIC DNA]</scope>
    <source>
        <strain evidence="5 6">SM1903</strain>
    </source>
</reference>
<evidence type="ECO:0000256" key="3">
    <source>
        <dbReference type="ARBA" id="ARBA00023163"/>
    </source>
</evidence>
<dbReference type="AlphaFoldDB" id="A0A5C5GB13"/>
<dbReference type="SMART" id="SM00344">
    <property type="entry name" value="HTH_ASNC"/>
    <property type="match status" value="1"/>
</dbReference>
<dbReference type="PANTHER" id="PTHR30154:SF34">
    <property type="entry name" value="TRANSCRIPTIONAL REGULATOR AZLB"/>
    <property type="match status" value="1"/>
</dbReference>
<dbReference type="PANTHER" id="PTHR30154">
    <property type="entry name" value="LEUCINE-RESPONSIVE REGULATORY PROTEIN"/>
    <property type="match status" value="1"/>
</dbReference>
<dbReference type="InterPro" id="IPR019887">
    <property type="entry name" value="Tscrpt_reg_AsnC/Lrp_C"/>
</dbReference>